<dbReference type="GO" id="GO:0009247">
    <property type="term" value="P:glycolipid biosynthetic process"/>
    <property type="evidence" value="ECO:0007669"/>
    <property type="project" value="InterPro"/>
</dbReference>
<dbReference type="Pfam" id="PF04101">
    <property type="entry name" value="Glyco_tran_28_C"/>
    <property type="match status" value="1"/>
</dbReference>
<evidence type="ECO:0000259" key="5">
    <source>
        <dbReference type="Pfam" id="PF04101"/>
    </source>
</evidence>
<evidence type="ECO:0000259" key="6">
    <source>
        <dbReference type="Pfam" id="PF06925"/>
    </source>
</evidence>
<dbReference type="SUPFAM" id="SSF53756">
    <property type="entry name" value="UDP-Glycosyltransferase/glycogen phosphorylase"/>
    <property type="match status" value="1"/>
</dbReference>
<evidence type="ECO:0000256" key="4">
    <source>
        <dbReference type="ARBA" id="ARBA00022679"/>
    </source>
</evidence>
<gene>
    <name evidence="7" type="ORF">EDD79_102445</name>
</gene>
<proteinExistence type="inferred from homology"/>
<protein>
    <submittedName>
        <fullName evidence="7">Processive 1,2-diacylglycerol beta-glucosyltransferase</fullName>
    </submittedName>
</protein>
<dbReference type="Pfam" id="PF06925">
    <property type="entry name" value="MGDG_synth"/>
    <property type="match status" value="1"/>
</dbReference>
<dbReference type="GO" id="GO:0016758">
    <property type="term" value="F:hexosyltransferase activity"/>
    <property type="evidence" value="ECO:0007669"/>
    <property type="project" value="InterPro"/>
</dbReference>
<dbReference type="EMBL" id="SLYC01000024">
    <property type="protein sequence ID" value="TCQ01704.1"/>
    <property type="molecule type" value="Genomic_DNA"/>
</dbReference>
<keyword evidence="8" id="KW-1185">Reference proteome</keyword>
<reference evidence="7 8" key="1">
    <citation type="submission" date="2019-03" db="EMBL/GenBank/DDBJ databases">
        <title>Genomic Encyclopedia of Type Strains, Phase IV (KMG-IV): sequencing the most valuable type-strain genomes for metagenomic binning, comparative biology and taxonomic classification.</title>
        <authorList>
            <person name="Goeker M."/>
        </authorList>
    </citation>
    <scope>NUCLEOTIDE SEQUENCE [LARGE SCALE GENOMIC DNA]</scope>
    <source>
        <strain evidence="7 8">DSM 100013</strain>
    </source>
</reference>
<dbReference type="Proteomes" id="UP000295504">
    <property type="component" value="Unassembled WGS sequence"/>
</dbReference>
<name>A0A4V2T3N0_9FIRM</name>
<dbReference type="InterPro" id="IPR050519">
    <property type="entry name" value="Glycosyltransf_28_UgtP"/>
</dbReference>
<evidence type="ECO:0000256" key="2">
    <source>
        <dbReference type="ARBA" id="ARBA00006962"/>
    </source>
</evidence>
<evidence type="ECO:0000313" key="7">
    <source>
        <dbReference type="EMBL" id="TCQ01704.1"/>
    </source>
</evidence>
<dbReference type="InterPro" id="IPR007235">
    <property type="entry name" value="Glyco_trans_28_C"/>
</dbReference>
<dbReference type="RefSeq" id="WP_132848829.1">
    <property type="nucleotide sequence ID" value="NZ_CP058648.1"/>
</dbReference>
<dbReference type="AlphaFoldDB" id="A0A4V2T3N0"/>
<feature type="domain" description="Glycosyl transferase family 28 C-terminal" evidence="5">
    <location>
        <begin position="206"/>
        <end position="358"/>
    </location>
</feature>
<keyword evidence="3" id="KW-0328">Glycosyltransferase</keyword>
<comment type="subcellular location">
    <subcellularLocation>
        <location evidence="1">Membrane</location>
    </subcellularLocation>
</comment>
<dbReference type="Gene3D" id="3.40.50.2000">
    <property type="entry name" value="Glycogen Phosphorylase B"/>
    <property type="match status" value="1"/>
</dbReference>
<comment type="similarity">
    <text evidence="2">Belongs to the glycosyltransferase 28 family.</text>
</comment>
<dbReference type="OrthoDB" id="9815663at2"/>
<accession>A0A4V2T3N0</accession>
<evidence type="ECO:0000313" key="8">
    <source>
        <dbReference type="Proteomes" id="UP000295504"/>
    </source>
</evidence>
<dbReference type="InterPro" id="IPR009695">
    <property type="entry name" value="Diacylglyc_glucosyltr_N"/>
</dbReference>
<organism evidence="7 8">
    <name type="scientific">Serpentinicella alkaliphila</name>
    <dbReference type="NCBI Taxonomy" id="1734049"/>
    <lineage>
        <taxon>Bacteria</taxon>
        <taxon>Bacillati</taxon>
        <taxon>Bacillota</taxon>
        <taxon>Clostridia</taxon>
        <taxon>Peptostreptococcales</taxon>
        <taxon>Natronincolaceae</taxon>
        <taxon>Serpentinicella</taxon>
    </lineage>
</organism>
<keyword evidence="4 7" id="KW-0808">Transferase</keyword>
<sequence length="383" mass="42777">MGKRIVIFTASIGSGHDQAAENIKRVLLARGPGVEVEVLDFMNILHPTISQFIVSTYLKVIDMFPSVYHYIYHITEKIRSQGKVNDLITYRYLKKITRLLSTQYTNLIVFTNPFPSVMLSSLKKRGLLNIPTATIITDYAAHSVWLDDTIDMYFVGCEELRQDLINRGVRSNRIIVSGIPIHEKFHLPVDKVAVAKKIGVNTNLPTILIMGGGLGLGPIKEALNRVDEINNPIQILVVTGNNEQLKSELEIRQYSDKHRVKIFGFCNNIHELMEVSHLLISKSGGLTITEAISKGLPIIVADPIPGQEVVNAQYFSSLGAAKLIKNLDELRDCIVELLFVNPDKLMDMVKNSFNAAKPNASENIVNRLLVCLKELYDNDVASI</sequence>
<feature type="domain" description="Diacylglycerol glucosyltransferase N-terminal" evidence="6">
    <location>
        <begin position="16"/>
        <end position="181"/>
    </location>
</feature>
<dbReference type="PANTHER" id="PTHR43025">
    <property type="entry name" value="MONOGALACTOSYLDIACYLGLYCEROL SYNTHASE"/>
    <property type="match status" value="1"/>
</dbReference>
<evidence type="ECO:0000256" key="3">
    <source>
        <dbReference type="ARBA" id="ARBA00022676"/>
    </source>
</evidence>
<dbReference type="GO" id="GO:0016020">
    <property type="term" value="C:membrane"/>
    <property type="evidence" value="ECO:0007669"/>
    <property type="project" value="UniProtKB-SubCell"/>
</dbReference>
<comment type="caution">
    <text evidence="7">The sequence shown here is derived from an EMBL/GenBank/DDBJ whole genome shotgun (WGS) entry which is preliminary data.</text>
</comment>
<evidence type="ECO:0000256" key="1">
    <source>
        <dbReference type="ARBA" id="ARBA00004370"/>
    </source>
</evidence>
<dbReference type="PANTHER" id="PTHR43025:SF3">
    <property type="entry name" value="MONOGALACTOSYLDIACYLGLYCEROL SYNTHASE 1, CHLOROPLASTIC"/>
    <property type="match status" value="1"/>
</dbReference>